<proteinExistence type="predicted"/>
<name>A0A0C1FZW5_9SPHI</name>
<evidence type="ECO:0008006" key="3">
    <source>
        <dbReference type="Google" id="ProtNLM"/>
    </source>
</evidence>
<dbReference type="Pfam" id="PF13715">
    <property type="entry name" value="CarbopepD_reg_2"/>
    <property type="match status" value="1"/>
</dbReference>
<dbReference type="SUPFAM" id="SSF49464">
    <property type="entry name" value="Carboxypeptidase regulatory domain-like"/>
    <property type="match status" value="1"/>
</dbReference>
<dbReference type="EMBL" id="JSYN01000015">
    <property type="protein sequence ID" value="KIA93379.1"/>
    <property type="molecule type" value="Genomic_DNA"/>
</dbReference>
<reference evidence="1 2" key="1">
    <citation type="submission" date="2014-10" db="EMBL/GenBank/DDBJ databases">
        <title>Pedobacter Kyungheensis.</title>
        <authorList>
            <person name="Anderson B.M."/>
            <person name="Newman J.D."/>
        </authorList>
    </citation>
    <scope>NUCLEOTIDE SEQUENCE [LARGE SCALE GENOMIC DNA]</scope>
    <source>
        <strain evidence="1 2">KACC 16221</strain>
    </source>
</reference>
<dbReference type="InterPro" id="IPR008969">
    <property type="entry name" value="CarboxyPept-like_regulatory"/>
</dbReference>
<organism evidence="1 2">
    <name type="scientific">Pedobacter kyungheensis</name>
    <dbReference type="NCBI Taxonomy" id="1069985"/>
    <lineage>
        <taxon>Bacteria</taxon>
        <taxon>Pseudomonadati</taxon>
        <taxon>Bacteroidota</taxon>
        <taxon>Sphingobacteriia</taxon>
        <taxon>Sphingobacteriales</taxon>
        <taxon>Sphingobacteriaceae</taxon>
        <taxon>Pedobacter</taxon>
    </lineage>
</organism>
<dbReference type="Gene3D" id="2.60.40.1120">
    <property type="entry name" value="Carboxypeptidase-like, regulatory domain"/>
    <property type="match status" value="1"/>
</dbReference>
<dbReference type="AlphaFoldDB" id="A0A0C1FZW5"/>
<accession>A0A0C1FZW5</accession>
<sequence>MPAKFKIQISNPCQEKWGSMQPNTMGKFCSSCQKAVTDFTQFSDKDLQNWFSKNQRNSCGRFNPDQLDRLIQGKSNYTLSKFKPGLAAASLLAFLSFPKLVKAQSTKAPHTQTEKQKAKPVLAETAVIFPDTLRSIKGHVLDKNDKQPVGGAVVSVNNRLVYGYTDIKGNFEIQLPANFSNQNCELTVSYLGYKTLSSRVALNNNDQLNLELCVSAEILGGAEIVIIRHSLWRRILYQAKNQLRDINPFYKKLN</sequence>
<dbReference type="Proteomes" id="UP000031246">
    <property type="component" value="Unassembled WGS sequence"/>
</dbReference>
<keyword evidence="2" id="KW-1185">Reference proteome</keyword>
<gene>
    <name evidence="1" type="ORF">OC25_13160</name>
</gene>
<comment type="caution">
    <text evidence="1">The sequence shown here is derived from an EMBL/GenBank/DDBJ whole genome shotgun (WGS) entry which is preliminary data.</text>
</comment>
<protein>
    <recommendedName>
        <fullName evidence="3">CarboxypepD_reg-like domain-containing protein</fullName>
    </recommendedName>
</protein>
<evidence type="ECO:0000313" key="1">
    <source>
        <dbReference type="EMBL" id="KIA93379.1"/>
    </source>
</evidence>
<dbReference type="OrthoDB" id="7432683at2"/>
<evidence type="ECO:0000313" key="2">
    <source>
        <dbReference type="Proteomes" id="UP000031246"/>
    </source>
</evidence>